<organism evidence="5 6">
    <name type="scientific">Dendryphion nanum</name>
    <dbReference type="NCBI Taxonomy" id="256645"/>
    <lineage>
        <taxon>Eukaryota</taxon>
        <taxon>Fungi</taxon>
        <taxon>Dikarya</taxon>
        <taxon>Ascomycota</taxon>
        <taxon>Pezizomycotina</taxon>
        <taxon>Dothideomycetes</taxon>
        <taxon>Pleosporomycetidae</taxon>
        <taxon>Pleosporales</taxon>
        <taxon>Torulaceae</taxon>
        <taxon>Dendryphion</taxon>
    </lineage>
</organism>
<dbReference type="AlphaFoldDB" id="A0A9P9DBF4"/>
<evidence type="ECO:0000256" key="3">
    <source>
        <dbReference type="RuleBase" id="RU361235"/>
    </source>
</evidence>
<comment type="caution">
    <text evidence="5">The sequence shown here is derived from an EMBL/GenBank/DDBJ whole genome shotgun (WGS) entry which is preliminary data.</text>
</comment>
<dbReference type="GO" id="GO:0052689">
    <property type="term" value="F:carboxylic ester hydrolase activity"/>
    <property type="evidence" value="ECO:0007669"/>
    <property type="project" value="TreeGrafter"/>
</dbReference>
<evidence type="ECO:0000313" key="5">
    <source>
        <dbReference type="EMBL" id="KAH7115912.1"/>
    </source>
</evidence>
<feature type="domain" description="Carboxylesterase type B" evidence="4">
    <location>
        <begin position="24"/>
        <end position="515"/>
    </location>
</feature>
<sequence>MLYISPVLKTLCIANGLWVFGTHAAVTIANGTIQGKIDTLKNVEKFLGIPYAEPPLGDLRLRQSTPLQKNFDTISATSFGHSCYGPYGSQQPNASEDCLTLNIWRPDGFNSRGGEKLPVLVWFYGGGLSGGYTSSPLFEGTNLVSLSKEINKPIILISVNYRLSAFGFLNGKQMADLGLLNLGMLDQRLALRWIQENIVAFGGDPKKVTLFGQSAGAVSIYSHLISYGGRDDGLYRGAILQSGGAFPLTHPNTTDFQKTFDSLFINTSCSSVRNAGASEQLNCIRKLPIEEFRKNVGTSTGQSIDGNFTPTSIQFAFPAGQYVKVALVVGSNTDEGTTSAPTGMNTLEQLSKPLAAGFFRPLPLSSNMTSTLLSIYPTDPNLGCPYNTGAYRFAPGVLDKQACSIFGDLVQIAPARMIARTLTSNNGGKPIYRYRFNHLASNVSKTSIGRGITTGAEQPYVFSNLVPDSPWDQALAREMTSAWISFAYDLDPNTRNGSALPYWPKYGTNASTIVFNGYGSTIEQDTYRAEGINYIIDNVLKFGAH</sequence>
<dbReference type="EC" id="3.1.1.-" evidence="3"/>
<comment type="similarity">
    <text evidence="1 3">Belongs to the type-B carboxylesterase/lipase family.</text>
</comment>
<dbReference type="EMBL" id="JAGMWT010000015">
    <property type="protein sequence ID" value="KAH7115912.1"/>
    <property type="molecule type" value="Genomic_DNA"/>
</dbReference>
<dbReference type="Gene3D" id="3.40.50.1820">
    <property type="entry name" value="alpha/beta hydrolase"/>
    <property type="match status" value="1"/>
</dbReference>
<dbReference type="PROSITE" id="PS00941">
    <property type="entry name" value="CARBOXYLESTERASE_B_2"/>
    <property type="match status" value="1"/>
</dbReference>
<name>A0A9P9DBF4_9PLEO</name>
<dbReference type="OrthoDB" id="408631at2759"/>
<keyword evidence="6" id="KW-1185">Reference proteome</keyword>
<accession>A0A9P9DBF4</accession>
<dbReference type="InterPro" id="IPR050654">
    <property type="entry name" value="AChE-related_enzymes"/>
</dbReference>
<dbReference type="InterPro" id="IPR029058">
    <property type="entry name" value="AB_hydrolase_fold"/>
</dbReference>
<evidence type="ECO:0000259" key="4">
    <source>
        <dbReference type="Pfam" id="PF00135"/>
    </source>
</evidence>
<protein>
    <recommendedName>
        <fullName evidence="3">Carboxylic ester hydrolase</fullName>
        <ecNumber evidence="3">3.1.1.-</ecNumber>
    </recommendedName>
</protein>
<dbReference type="PANTHER" id="PTHR43918:SF4">
    <property type="entry name" value="CARBOXYLIC ESTER HYDROLASE"/>
    <property type="match status" value="1"/>
</dbReference>
<dbReference type="InterPro" id="IPR019819">
    <property type="entry name" value="Carboxylesterase_B_CS"/>
</dbReference>
<dbReference type="InterPro" id="IPR019826">
    <property type="entry name" value="Carboxylesterase_B_AS"/>
</dbReference>
<evidence type="ECO:0000256" key="1">
    <source>
        <dbReference type="ARBA" id="ARBA00005964"/>
    </source>
</evidence>
<dbReference type="PROSITE" id="PS00122">
    <property type="entry name" value="CARBOXYLESTERASE_B_1"/>
    <property type="match status" value="1"/>
</dbReference>
<dbReference type="PANTHER" id="PTHR43918">
    <property type="entry name" value="ACETYLCHOLINESTERASE"/>
    <property type="match status" value="1"/>
</dbReference>
<dbReference type="Pfam" id="PF00135">
    <property type="entry name" value="COesterase"/>
    <property type="match status" value="1"/>
</dbReference>
<evidence type="ECO:0000313" key="6">
    <source>
        <dbReference type="Proteomes" id="UP000700596"/>
    </source>
</evidence>
<keyword evidence="2 3" id="KW-0378">Hydrolase</keyword>
<reference evidence="5" key="1">
    <citation type="journal article" date="2021" name="Nat. Commun.">
        <title>Genetic determinants of endophytism in the Arabidopsis root mycobiome.</title>
        <authorList>
            <person name="Mesny F."/>
            <person name="Miyauchi S."/>
            <person name="Thiergart T."/>
            <person name="Pickel B."/>
            <person name="Atanasova L."/>
            <person name="Karlsson M."/>
            <person name="Huettel B."/>
            <person name="Barry K.W."/>
            <person name="Haridas S."/>
            <person name="Chen C."/>
            <person name="Bauer D."/>
            <person name="Andreopoulos W."/>
            <person name="Pangilinan J."/>
            <person name="LaButti K."/>
            <person name="Riley R."/>
            <person name="Lipzen A."/>
            <person name="Clum A."/>
            <person name="Drula E."/>
            <person name="Henrissat B."/>
            <person name="Kohler A."/>
            <person name="Grigoriev I.V."/>
            <person name="Martin F.M."/>
            <person name="Hacquard S."/>
        </authorList>
    </citation>
    <scope>NUCLEOTIDE SEQUENCE</scope>
    <source>
        <strain evidence="5">MPI-CAGE-CH-0243</strain>
    </source>
</reference>
<dbReference type="SUPFAM" id="SSF53474">
    <property type="entry name" value="alpha/beta-Hydrolases"/>
    <property type="match status" value="1"/>
</dbReference>
<dbReference type="InterPro" id="IPR002018">
    <property type="entry name" value="CarbesteraseB"/>
</dbReference>
<dbReference type="Proteomes" id="UP000700596">
    <property type="component" value="Unassembled WGS sequence"/>
</dbReference>
<proteinExistence type="inferred from homology"/>
<evidence type="ECO:0000256" key="2">
    <source>
        <dbReference type="ARBA" id="ARBA00022801"/>
    </source>
</evidence>
<gene>
    <name evidence="5" type="ORF">B0J11DRAFT_593580</name>
</gene>